<accession>A0A7U6GIP4</accession>
<dbReference type="KEGG" id="tbn:TBH_C1404"/>
<dbReference type="RefSeq" id="WP_041067005.1">
    <property type="nucleotide sequence ID" value="NZ_AP012273.1"/>
</dbReference>
<sequence>MKIPREITLHRKPAAVVLSRQQYGRLTGTGLSLAAFTRRSPLAGEESIDVDRIQSLTREVEL</sequence>
<name>A0A7U6GIP4_9GAMM</name>
<dbReference type="EMBL" id="AP012273">
    <property type="protein sequence ID" value="BAO44327.1"/>
    <property type="molecule type" value="Genomic_DNA"/>
</dbReference>
<reference evidence="1 2" key="1">
    <citation type="journal article" date="2014" name="PLoS ONE">
        <title>Physiological and genomic features of a novel sulfur-oxidizing gammaproteobacterium belonging to a previously uncultivated symbiotic lineage isolated from a hydrothermal vent.</title>
        <authorList>
            <person name="Nunoura T."/>
            <person name="Takaki Y."/>
            <person name="Kazama H."/>
            <person name="Kakuta J."/>
            <person name="Shimamura S."/>
            <person name="Makita H."/>
            <person name="Hirai M."/>
            <person name="Miyazaki M."/>
            <person name="Takai K."/>
        </authorList>
    </citation>
    <scope>NUCLEOTIDE SEQUENCE [LARGE SCALE GENOMIC DNA]</scope>
    <source>
        <strain evidence="1 2">Hiromi1</strain>
    </source>
</reference>
<evidence type="ECO:0000313" key="1">
    <source>
        <dbReference type="EMBL" id="BAO44327.1"/>
    </source>
</evidence>
<evidence type="ECO:0000313" key="2">
    <source>
        <dbReference type="Proteomes" id="UP000031631"/>
    </source>
</evidence>
<keyword evidence="2" id="KW-1185">Reference proteome</keyword>
<dbReference type="OrthoDB" id="361281at2"/>
<protein>
    <submittedName>
        <fullName evidence="1">Prevent-host-death family protein</fullName>
    </submittedName>
</protein>
<organism evidence="1 2">
    <name type="scientific">Thiolapillus brandeum</name>
    <dbReference type="NCBI Taxonomy" id="1076588"/>
    <lineage>
        <taxon>Bacteria</taxon>
        <taxon>Pseudomonadati</taxon>
        <taxon>Pseudomonadota</taxon>
        <taxon>Gammaproteobacteria</taxon>
        <taxon>Chromatiales</taxon>
        <taxon>Sedimenticolaceae</taxon>
        <taxon>Thiolapillus</taxon>
    </lineage>
</organism>
<dbReference type="AlphaFoldDB" id="A0A7U6GIP4"/>
<gene>
    <name evidence="1" type="ORF">TBH_C1404</name>
</gene>
<proteinExistence type="predicted"/>
<dbReference type="Proteomes" id="UP000031631">
    <property type="component" value="Chromosome"/>
</dbReference>